<accession>A0A915DVD2</accession>
<evidence type="ECO:0000313" key="3">
    <source>
        <dbReference type="WBParaSite" id="jg23894"/>
    </source>
</evidence>
<dbReference type="InterPro" id="IPR019534">
    <property type="entry name" value="DUF2452"/>
</dbReference>
<sequence length="167" mass="19275">MELDTIDSNRSPDVKKSKRSTVMSMHNAQDLVALAQSVQNSHQFVKSQAFAKLSVIAEQMEFLQAQALQVLEKAKRDEDLHNIPCNLQKIPGKIYYLYKKVESGDRYFSMISPEEWGDMGKDKCLGEYRLEADRSWTSEDEMSKMQLRQRQCNRMVLGNKAMIDFGE</sequence>
<dbReference type="PANTHER" id="PTHR14553">
    <property type="entry name" value="UNCHARACTERIZED PROTEIN C1ORF50"/>
    <property type="match status" value="1"/>
</dbReference>
<organism evidence="2 3">
    <name type="scientific">Ditylenchus dipsaci</name>
    <dbReference type="NCBI Taxonomy" id="166011"/>
    <lineage>
        <taxon>Eukaryota</taxon>
        <taxon>Metazoa</taxon>
        <taxon>Ecdysozoa</taxon>
        <taxon>Nematoda</taxon>
        <taxon>Chromadorea</taxon>
        <taxon>Rhabditida</taxon>
        <taxon>Tylenchina</taxon>
        <taxon>Tylenchomorpha</taxon>
        <taxon>Sphaerularioidea</taxon>
        <taxon>Anguinidae</taxon>
        <taxon>Anguininae</taxon>
        <taxon>Ditylenchus</taxon>
    </lineage>
</organism>
<dbReference type="PANTHER" id="PTHR14553:SF1">
    <property type="entry name" value="SIMILAR TO CHROMOSOME 1 OPEN READING FRAME 50"/>
    <property type="match status" value="1"/>
</dbReference>
<name>A0A915DVD2_9BILA</name>
<reference evidence="3" key="1">
    <citation type="submission" date="2022-11" db="UniProtKB">
        <authorList>
            <consortium name="WormBaseParasite"/>
        </authorList>
    </citation>
    <scope>IDENTIFICATION</scope>
</reference>
<dbReference type="Proteomes" id="UP000887574">
    <property type="component" value="Unplaced"/>
</dbReference>
<dbReference type="AlphaFoldDB" id="A0A915DVD2"/>
<feature type="region of interest" description="Disordered" evidence="1">
    <location>
        <begin position="1"/>
        <end position="21"/>
    </location>
</feature>
<proteinExistence type="predicted"/>
<dbReference type="Pfam" id="PF10504">
    <property type="entry name" value="DUF2452"/>
    <property type="match status" value="1"/>
</dbReference>
<evidence type="ECO:0000256" key="1">
    <source>
        <dbReference type="SAM" id="MobiDB-lite"/>
    </source>
</evidence>
<evidence type="ECO:0000313" key="2">
    <source>
        <dbReference type="Proteomes" id="UP000887574"/>
    </source>
</evidence>
<dbReference type="WBParaSite" id="jg23894">
    <property type="protein sequence ID" value="jg23894"/>
    <property type="gene ID" value="jg23894"/>
</dbReference>
<keyword evidence="2" id="KW-1185">Reference proteome</keyword>
<protein>
    <submittedName>
        <fullName evidence="3">Uncharacterized protein</fullName>
    </submittedName>
</protein>